<keyword evidence="2" id="KW-0949">S-adenosyl-L-methionine</keyword>
<evidence type="ECO:0000256" key="3">
    <source>
        <dbReference type="ARBA" id="ARBA00022723"/>
    </source>
</evidence>
<proteinExistence type="predicted"/>
<evidence type="ECO:0000256" key="1">
    <source>
        <dbReference type="ARBA" id="ARBA00001966"/>
    </source>
</evidence>
<keyword evidence="5" id="KW-0411">Iron-sulfur</keyword>
<dbReference type="PANTHER" id="PTHR43728:SF1">
    <property type="entry name" value="FE-S OXIDOREDUCTASE"/>
    <property type="match status" value="1"/>
</dbReference>
<reference evidence="8 9" key="1">
    <citation type="submission" date="2023-10" db="EMBL/GenBank/DDBJ databases">
        <title>Noviherbaspirillum sp. CPCC 100848 genome assembly.</title>
        <authorList>
            <person name="Li X.Y."/>
            <person name="Fang X.M."/>
        </authorList>
    </citation>
    <scope>NUCLEOTIDE SEQUENCE [LARGE SCALE GENOMIC DNA]</scope>
    <source>
        <strain evidence="8 9">CPCC 100848</strain>
    </source>
</reference>
<organism evidence="8 9">
    <name type="scientific">Noviherbaspirillum album</name>
    <dbReference type="NCBI Taxonomy" id="3080276"/>
    <lineage>
        <taxon>Bacteria</taxon>
        <taxon>Pseudomonadati</taxon>
        <taxon>Pseudomonadota</taxon>
        <taxon>Betaproteobacteria</taxon>
        <taxon>Burkholderiales</taxon>
        <taxon>Oxalobacteraceae</taxon>
        <taxon>Noviherbaspirillum</taxon>
    </lineage>
</organism>
<evidence type="ECO:0000259" key="7">
    <source>
        <dbReference type="Pfam" id="PF12345"/>
    </source>
</evidence>
<feature type="domain" description="Radical SAM core" evidence="6">
    <location>
        <begin position="26"/>
        <end position="164"/>
    </location>
</feature>
<dbReference type="CDD" id="cd01335">
    <property type="entry name" value="Radical_SAM"/>
    <property type="match status" value="1"/>
</dbReference>
<dbReference type="InterPro" id="IPR058240">
    <property type="entry name" value="rSAM_sf"/>
</dbReference>
<gene>
    <name evidence="8" type="primary">arsS</name>
    <name evidence="8" type="ORF">RY831_00500</name>
</gene>
<sequence length="321" mass="35681">MHATYPLLRKTDFPAIRRKALDTLQVNLGYKCNQTCQHCHVNAGPTRKEMMDADTVDLVLRVLRDRRLTMLDLTGGAPEMNPHFRHLVQEARRLGVRVVDRCNLTILLEPGYETLADFLAGQGVEITASLPCYSAENVDRQRGDGVFEKSIAALRMLNALGYGREQGNLMLSLVYNPQGPSLPPNQQKLQADYKRELASHFGIMFNQLFVLANMPIQRFGSMLVSKGQFAPYMKLLKDNFSDANLDAVMCRNLISVDWQGFLYDCDFNQMLGLPLPASGQGKRHLRDLIDKDVEGEPITIADHCYGCTAGQGSSCGGALAA</sequence>
<dbReference type="RefSeq" id="WP_326504376.1">
    <property type="nucleotide sequence ID" value="NZ_JAWIIV010000001.1"/>
</dbReference>
<evidence type="ECO:0000313" key="8">
    <source>
        <dbReference type="EMBL" id="MEC4717621.1"/>
    </source>
</evidence>
<comment type="caution">
    <text evidence="8">The sequence shown here is derived from an EMBL/GenBank/DDBJ whole genome shotgun (WGS) entry which is preliminary data.</text>
</comment>
<protein>
    <submittedName>
        <fullName evidence="8">Arsenosugar biosynthesis radical SAM protein ArsS</fullName>
    </submittedName>
</protein>
<accession>A0ABU6J2H2</accession>
<dbReference type="EMBL" id="JAWIIV010000001">
    <property type="protein sequence ID" value="MEC4717621.1"/>
    <property type="molecule type" value="Genomic_DNA"/>
</dbReference>
<evidence type="ECO:0000256" key="4">
    <source>
        <dbReference type="ARBA" id="ARBA00023004"/>
    </source>
</evidence>
<evidence type="ECO:0000313" key="9">
    <source>
        <dbReference type="Proteomes" id="UP001352263"/>
    </source>
</evidence>
<dbReference type="PANTHER" id="PTHR43728">
    <property type="entry name" value="SLR0304 PROTEIN"/>
    <property type="match status" value="1"/>
</dbReference>
<dbReference type="InterPro" id="IPR024521">
    <property type="entry name" value="ArsS-like_C"/>
</dbReference>
<name>A0ABU6J2H2_9BURK</name>
<evidence type="ECO:0000256" key="5">
    <source>
        <dbReference type="ARBA" id="ARBA00023014"/>
    </source>
</evidence>
<dbReference type="InterPro" id="IPR013785">
    <property type="entry name" value="Aldolase_TIM"/>
</dbReference>
<dbReference type="NCBIfam" id="TIGR04167">
    <property type="entry name" value="rSAM_SeCys"/>
    <property type="match status" value="1"/>
</dbReference>
<keyword evidence="3" id="KW-0479">Metal-binding</keyword>
<keyword evidence="9" id="KW-1185">Reference proteome</keyword>
<dbReference type="Pfam" id="PF12345">
    <property type="entry name" value="DUF3641"/>
    <property type="match status" value="1"/>
</dbReference>
<dbReference type="Proteomes" id="UP001352263">
    <property type="component" value="Unassembled WGS sequence"/>
</dbReference>
<dbReference type="InterPro" id="IPR007197">
    <property type="entry name" value="rSAM"/>
</dbReference>
<dbReference type="Pfam" id="PF04055">
    <property type="entry name" value="Radical_SAM"/>
    <property type="match status" value="1"/>
</dbReference>
<evidence type="ECO:0000256" key="2">
    <source>
        <dbReference type="ARBA" id="ARBA00022691"/>
    </source>
</evidence>
<dbReference type="SFLD" id="SFLDG01067">
    <property type="entry name" value="SPASM/twitch_domain_containing"/>
    <property type="match status" value="1"/>
</dbReference>
<feature type="domain" description="Arsenosugar biosynthesis radical SAM protein ArsS-like C-terminal" evidence="7">
    <location>
        <begin position="182"/>
        <end position="318"/>
    </location>
</feature>
<dbReference type="SFLD" id="SFLDS00029">
    <property type="entry name" value="Radical_SAM"/>
    <property type="match status" value="1"/>
</dbReference>
<keyword evidence="4" id="KW-0408">Iron</keyword>
<dbReference type="InterPro" id="IPR026351">
    <property type="entry name" value="rSAM_ArsS-like"/>
</dbReference>
<dbReference type="SUPFAM" id="SSF102114">
    <property type="entry name" value="Radical SAM enzymes"/>
    <property type="match status" value="1"/>
</dbReference>
<comment type="cofactor">
    <cofactor evidence="1">
        <name>[4Fe-4S] cluster</name>
        <dbReference type="ChEBI" id="CHEBI:49883"/>
    </cofactor>
</comment>
<dbReference type="Gene3D" id="3.20.20.70">
    <property type="entry name" value="Aldolase class I"/>
    <property type="match status" value="1"/>
</dbReference>
<evidence type="ECO:0000259" key="6">
    <source>
        <dbReference type="Pfam" id="PF04055"/>
    </source>
</evidence>